<evidence type="ECO:0000313" key="11">
    <source>
        <dbReference type="Proteomes" id="UP000266720"/>
    </source>
</evidence>
<feature type="binding site" evidence="7">
    <location>
        <position position="53"/>
    </location>
    <ligand>
        <name>Zn(2+)</name>
        <dbReference type="ChEBI" id="CHEBI:29105"/>
    </ligand>
</feature>
<evidence type="ECO:0000256" key="5">
    <source>
        <dbReference type="ARBA" id="ARBA00023163"/>
    </source>
</evidence>
<keyword evidence="3 7" id="KW-0677">Repeat</keyword>
<dbReference type="AlphaFoldDB" id="A0A3G1A7P6"/>
<dbReference type="FunFam" id="1.10.472.10:FF:000023">
    <property type="entry name" value="Transcription initiation factor IIB"/>
    <property type="match status" value="1"/>
</dbReference>
<dbReference type="Gene3D" id="1.10.472.10">
    <property type="entry name" value="Cyclin-like"/>
    <property type="match status" value="1"/>
</dbReference>
<evidence type="ECO:0000256" key="2">
    <source>
        <dbReference type="ARBA" id="ARBA00013932"/>
    </source>
</evidence>
<evidence type="ECO:0000256" key="1">
    <source>
        <dbReference type="ARBA" id="ARBA00010857"/>
    </source>
</evidence>
<feature type="domain" description="TFIIB-type" evidence="9">
    <location>
        <begin position="27"/>
        <end position="58"/>
    </location>
</feature>
<feature type="repeat" description="2" evidence="7">
    <location>
        <begin position="237"/>
        <end position="318"/>
    </location>
</feature>
<dbReference type="FunFam" id="1.10.472.170:FF:000001">
    <property type="entry name" value="Transcription initiation factor IIB"/>
    <property type="match status" value="1"/>
</dbReference>
<dbReference type="GO" id="GO:0097550">
    <property type="term" value="C:transcription preinitiation complex"/>
    <property type="evidence" value="ECO:0007669"/>
    <property type="project" value="TreeGrafter"/>
</dbReference>
<dbReference type="PANTHER" id="PTHR11618">
    <property type="entry name" value="TRANSCRIPTION INITIATION FACTOR IIB-RELATED"/>
    <property type="match status" value="1"/>
</dbReference>
<dbReference type="GO" id="GO:0070897">
    <property type="term" value="P:transcription preinitiation complex assembly"/>
    <property type="evidence" value="ECO:0007669"/>
    <property type="project" value="InterPro"/>
</dbReference>
<keyword evidence="7" id="KW-0862">Zinc</keyword>
<dbReference type="Pfam" id="PF08271">
    <property type="entry name" value="Zn_Ribbon_TF"/>
    <property type="match status" value="1"/>
</dbReference>
<comment type="function">
    <text evidence="6 7">Stabilizes TBP binding to an archaeal box-A promoter. Also responsible for recruiting RNA polymerase II to the pre-initiation complex (DNA-TBP-TFIIB).</text>
</comment>
<organism evidence="10 11">
    <name type="scientific">Thermofilum adornatum 1505</name>
    <dbReference type="NCBI Taxonomy" id="697581"/>
    <lineage>
        <taxon>Archaea</taxon>
        <taxon>Thermoproteota</taxon>
        <taxon>Thermoprotei</taxon>
        <taxon>Thermofilales</taxon>
        <taxon>Thermofilaceae</taxon>
        <taxon>Thermofilum</taxon>
    </lineage>
</organism>
<dbReference type="PROSITE" id="PS00782">
    <property type="entry name" value="TFIIB"/>
    <property type="match status" value="2"/>
</dbReference>
<dbReference type="STRING" id="697581.TCARB_1963"/>
<accession>A0A3G1A7P6</accession>
<dbReference type="SMART" id="SM00385">
    <property type="entry name" value="CYCLIN"/>
    <property type="match status" value="2"/>
</dbReference>
<dbReference type="SUPFAM" id="SSF47954">
    <property type="entry name" value="Cyclin-like"/>
    <property type="match status" value="2"/>
</dbReference>
<keyword evidence="5 7" id="KW-0804">Transcription</keyword>
<feature type="binding site" evidence="7">
    <location>
        <position position="34"/>
    </location>
    <ligand>
        <name>Zn(2+)</name>
        <dbReference type="ChEBI" id="CHEBI:29105"/>
    </ligand>
</feature>
<keyword evidence="8" id="KW-0863">Zinc-finger</keyword>
<dbReference type="GO" id="GO:0003700">
    <property type="term" value="F:DNA-binding transcription factor activity"/>
    <property type="evidence" value="ECO:0007669"/>
    <property type="project" value="UniProtKB-UniRule"/>
</dbReference>
<dbReference type="Pfam" id="PF00382">
    <property type="entry name" value="TFIIB"/>
    <property type="match status" value="2"/>
</dbReference>
<dbReference type="InterPro" id="IPR036915">
    <property type="entry name" value="Cyclin-like_sf"/>
</dbReference>
<evidence type="ECO:0000256" key="6">
    <source>
        <dbReference type="ARBA" id="ARBA00053882"/>
    </source>
</evidence>
<protein>
    <recommendedName>
        <fullName evidence="2 7">Transcription initiation factor IIB</fullName>
        <shortName evidence="7">TFIIB</shortName>
    </recommendedName>
</protein>
<dbReference type="Proteomes" id="UP000266720">
    <property type="component" value="Chromosome"/>
</dbReference>
<dbReference type="PROSITE" id="PS51134">
    <property type="entry name" value="ZF_TFIIB"/>
    <property type="match status" value="1"/>
</dbReference>
<keyword evidence="10" id="KW-0648">Protein biosynthesis</keyword>
<evidence type="ECO:0000256" key="8">
    <source>
        <dbReference type="PROSITE-ProRule" id="PRU00469"/>
    </source>
</evidence>
<dbReference type="InterPro" id="IPR013137">
    <property type="entry name" value="Znf_TFIIB"/>
</dbReference>
<dbReference type="HAMAP" id="MF_00383">
    <property type="entry name" value="TF2B_arch"/>
    <property type="match status" value="1"/>
</dbReference>
<proteinExistence type="inferred from homology"/>
<dbReference type="InterPro" id="IPR013763">
    <property type="entry name" value="Cyclin-like_dom"/>
</dbReference>
<dbReference type="InterPro" id="IPR023484">
    <property type="entry name" value="TFIIB_arc"/>
</dbReference>
<dbReference type="GO" id="GO:0003743">
    <property type="term" value="F:translation initiation factor activity"/>
    <property type="evidence" value="ECO:0007669"/>
    <property type="project" value="UniProtKB-KW"/>
</dbReference>
<keyword evidence="4 7" id="KW-0805">Transcription regulation</keyword>
<dbReference type="CDD" id="cd20549">
    <property type="entry name" value="CYCLIN_TFIIB_archaea_like_rpt1"/>
    <property type="match status" value="1"/>
</dbReference>
<gene>
    <name evidence="7" type="primary">tfb</name>
    <name evidence="10" type="ORF">TCARB_1963</name>
</gene>
<dbReference type="PRINTS" id="PR00685">
    <property type="entry name" value="TIFACTORIIB"/>
</dbReference>
<evidence type="ECO:0000256" key="4">
    <source>
        <dbReference type="ARBA" id="ARBA00023015"/>
    </source>
</evidence>
<sequence>MDFGRGKMFKDNVKREDLNTAGEKEEGELRCPQCGSTRLIYDSTRGEIICANCGYVMSEREVDQGAEWRAFTPEEREKRSRVGAPISRYGFESPVTDIDWVGKDAAGREISLRKRLEMLRLRKWQVRARAQNSMERNLAQAVIELERLGAQLGLPKAVLDRALEIYRSALNSNLVRGRSIESVMAAAVYAACREMRLPRTLDEIALYTRAGRKDVARCYRLLLREASIKVPLPNAADFVPRIGSLLRLSGATIKRAMEIIDQARNAGLTAGKDPAGLAAAAIYIAAIQNGEMRTQKEVARAAKVTEVTVRNRYKELVKRLDIKLPITKK</sequence>
<dbReference type="Gene3D" id="1.10.472.170">
    <property type="match status" value="1"/>
</dbReference>
<dbReference type="KEGG" id="tcb:TCARB_1963"/>
<comment type="similarity">
    <text evidence="1 7">Belongs to the TFIIB family.</text>
</comment>
<evidence type="ECO:0000313" key="10">
    <source>
        <dbReference type="EMBL" id="AJB42999.1"/>
    </source>
</evidence>
<evidence type="ECO:0000259" key="9">
    <source>
        <dbReference type="PROSITE" id="PS51134"/>
    </source>
</evidence>
<feature type="binding site" evidence="7">
    <location>
        <position position="50"/>
    </location>
    <ligand>
        <name>Zn(2+)</name>
        <dbReference type="ChEBI" id="CHEBI:29105"/>
    </ligand>
</feature>
<keyword evidence="10" id="KW-0396">Initiation factor</keyword>
<reference evidence="11" key="1">
    <citation type="book" date="2010" name="EXTREMOPHILES" publisher="0:0-0">
        <title>Complete genome sequences of ten hyperthermophilic archaea reveal their metabolic capabilities and possible ecological roles.</title>
        <editorList>
            <person name="?"/>
        </editorList>
        <authorList>
            <person name="Ravin N.V."/>
            <person name="Mardanov A.V."/>
            <person name="Bonch-Osmolovskaya E.A."/>
            <person name="Skryabin K.G."/>
        </authorList>
    </citation>
    <scope>NUCLEOTIDE SEQUENCE [LARGE SCALE GENOMIC DNA]</scope>
    <source>
        <strain evidence="11">1505</strain>
    </source>
</reference>
<dbReference type="InterPro" id="IPR000812">
    <property type="entry name" value="TFIIB"/>
</dbReference>
<dbReference type="NCBIfam" id="NF001658">
    <property type="entry name" value="PRK00423.1"/>
    <property type="match status" value="1"/>
</dbReference>
<dbReference type="InterPro" id="IPR023486">
    <property type="entry name" value="TFIIB_CS"/>
</dbReference>
<dbReference type="CDD" id="cd20550">
    <property type="entry name" value="CYCLIN_TFIIB_archaea_like_rpt2"/>
    <property type="match status" value="1"/>
</dbReference>
<dbReference type="EMBL" id="CP007493">
    <property type="protein sequence ID" value="AJB42999.1"/>
    <property type="molecule type" value="Genomic_DNA"/>
</dbReference>
<name>A0A3G1A7P6_9CREN</name>
<dbReference type="InterPro" id="IPR013150">
    <property type="entry name" value="TFIIB_cyclin"/>
</dbReference>
<feature type="binding site" evidence="7">
    <location>
        <position position="31"/>
    </location>
    <ligand>
        <name>Zn(2+)</name>
        <dbReference type="ChEBI" id="CHEBI:29105"/>
    </ligand>
</feature>
<dbReference type="GO" id="GO:0017025">
    <property type="term" value="F:TBP-class protein binding"/>
    <property type="evidence" value="ECO:0007669"/>
    <property type="project" value="InterPro"/>
</dbReference>
<dbReference type="PANTHER" id="PTHR11618:SF13">
    <property type="entry name" value="TRANSCRIPTION INITIATION FACTOR IIB"/>
    <property type="match status" value="1"/>
</dbReference>
<dbReference type="SUPFAM" id="SSF57783">
    <property type="entry name" value="Zinc beta-ribbon"/>
    <property type="match status" value="1"/>
</dbReference>
<evidence type="ECO:0000256" key="7">
    <source>
        <dbReference type="HAMAP-Rule" id="MF_00383"/>
    </source>
</evidence>
<feature type="repeat" description="1" evidence="7">
    <location>
        <begin position="143"/>
        <end position="226"/>
    </location>
</feature>
<keyword evidence="7" id="KW-0479">Metal-binding</keyword>
<evidence type="ECO:0000256" key="3">
    <source>
        <dbReference type="ARBA" id="ARBA00022737"/>
    </source>
</evidence>
<dbReference type="GO" id="GO:0008270">
    <property type="term" value="F:zinc ion binding"/>
    <property type="evidence" value="ECO:0007669"/>
    <property type="project" value="UniProtKB-UniRule"/>
</dbReference>